<dbReference type="GO" id="GO:0043190">
    <property type="term" value="C:ATP-binding cassette (ABC) transporter complex"/>
    <property type="evidence" value="ECO:0007669"/>
    <property type="project" value="InterPro"/>
</dbReference>
<keyword evidence="7 8" id="KW-0472">Membrane</keyword>
<dbReference type="SUPFAM" id="SSF161098">
    <property type="entry name" value="MetI-like"/>
    <property type="match status" value="1"/>
</dbReference>
<evidence type="ECO:0000313" key="11">
    <source>
        <dbReference type="Proteomes" id="UP000319671"/>
    </source>
</evidence>
<comment type="caution">
    <text evidence="10">The sequence shown here is derived from an EMBL/GenBank/DDBJ whole genome shotgun (WGS) entry which is preliminary data.</text>
</comment>
<feature type="transmembrane region" description="Helical" evidence="8">
    <location>
        <begin position="63"/>
        <end position="87"/>
    </location>
</feature>
<keyword evidence="4 8" id="KW-0812">Transmembrane</keyword>
<reference evidence="10 11" key="1">
    <citation type="submission" date="2019-06" db="EMBL/GenBank/DDBJ databases">
        <title>Sorghum-associated microbial communities from plants grown in Nebraska, USA.</title>
        <authorList>
            <person name="Schachtman D."/>
        </authorList>
    </citation>
    <scope>NUCLEOTIDE SEQUENCE [LARGE SCALE GENOMIC DNA]</scope>
    <source>
        <strain evidence="10 11">2482</strain>
    </source>
</reference>
<sequence>MFLRKDATRHQLIRVDELIRETIIYAKIAIGNAAYAFLIGGKLRMSINYIISILKPMLEGAQMTILLFIIAILVSIPLGFLLTLAVRSQIKPLSWLAQAYIYAMRGTPLLLQLLFICFGLPMIPVIGEYLVLDRFVAACLGFILNYAAYFAEIFRGGLLAIDKGQYEASQVLGLNKWQMTTRIIMPQMFRIALPAVANESVTLVKDTALLYAVAVPELLHFAETAVNRDFTIVPFVVAGVIYLLMTLVLTLVFKWVENRFRFE</sequence>
<evidence type="ECO:0000256" key="3">
    <source>
        <dbReference type="ARBA" id="ARBA00022475"/>
    </source>
</evidence>
<dbReference type="Pfam" id="PF00528">
    <property type="entry name" value="BPD_transp_1"/>
    <property type="match status" value="1"/>
</dbReference>
<proteinExistence type="inferred from homology"/>
<dbReference type="InterPro" id="IPR035906">
    <property type="entry name" value="MetI-like_sf"/>
</dbReference>
<dbReference type="InterPro" id="IPR000515">
    <property type="entry name" value="MetI-like"/>
</dbReference>
<accession>A0A561CUT3</accession>
<evidence type="ECO:0000256" key="5">
    <source>
        <dbReference type="ARBA" id="ARBA00022970"/>
    </source>
</evidence>
<comment type="similarity">
    <text evidence="8">Belongs to the binding-protein-dependent transport system permease family.</text>
</comment>
<organism evidence="10 11">
    <name type="scientific">Neobacillus bataviensis</name>
    <dbReference type="NCBI Taxonomy" id="220685"/>
    <lineage>
        <taxon>Bacteria</taxon>
        <taxon>Bacillati</taxon>
        <taxon>Bacillota</taxon>
        <taxon>Bacilli</taxon>
        <taxon>Bacillales</taxon>
        <taxon>Bacillaceae</taxon>
        <taxon>Neobacillus</taxon>
    </lineage>
</organism>
<evidence type="ECO:0000256" key="2">
    <source>
        <dbReference type="ARBA" id="ARBA00022448"/>
    </source>
</evidence>
<dbReference type="PANTHER" id="PTHR30614">
    <property type="entry name" value="MEMBRANE COMPONENT OF AMINO ACID ABC TRANSPORTER"/>
    <property type="match status" value="1"/>
</dbReference>
<evidence type="ECO:0000256" key="1">
    <source>
        <dbReference type="ARBA" id="ARBA00004651"/>
    </source>
</evidence>
<gene>
    <name evidence="10" type="ORF">FB550_113141</name>
</gene>
<feature type="domain" description="ABC transmembrane type-1" evidence="9">
    <location>
        <begin position="61"/>
        <end position="253"/>
    </location>
</feature>
<dbReference type="Gene3D" id="1.10.3720.10">
    <property type="entry name" value="MetI-like"/>
    <property type="match status" value="1"/>
</dbReference>
<evidence type="ECO:0000259" key="9">
    <source>
        <dbReference type="PROSITE" id="PS50928"/>
    </source>
</evidence>
<dbReference type="PANTHER" id="PTHR30614:SF0">
    <property type="entry name" value="L-CYSTINE TRANSPORT SYSTEM PERMEASE PROTEIN TCYL"/>
    <property type="match status" value="1"/>
</dbReference>
<name>A0A561CUT3_9BACI</name>
<feature type="transmembrane region" description="Helical" evidence="8">
    <location>
        <begin position="99"/>
        <end position="123"/>
    </location>
</feature>
<dbReference type="GO" id="GO:0022857">
    <property type="term" value="F:transmembrane transporter activity"/>
    <property type="evidence" value="ECO:0007669"/>
    <property type="project" value="InterPro"/>
</dbReference>
<dbReference type="InterPro" id="IPR010065">
    <property type="entry name" value="AA_ABC_transptr_permease_3TM"/>
</dbReference>
<keyword evidence="3" id="KW-1003">Cell membrane</keyword>
<evidence type="ECO:0000313" key="10">
    <source>
        <dbReference type="EMBL" id="TWD94608.1"/>
    </source>
</evidence>
<keyword evidence="6 8" id="KW-1133">Transmembrane helix</keyword>
<protein>
    <submittedName>
        <fullName evidence="10">Amino acid ABC transporter membrane protein (PAAT family)</fullName>
    </submittedName>
</protein>
<dbReference type="PROSITE" id="PS50928">
    <property type="entry name" value="ABC_TM1"/>
    <property type="match status" value="1"/>
</dbReference>
<keyword evidence="2 8" id="KW-0813">Transport</keyword>
<dbReference type="AlphaFoldDB" id="A0A561CUT3"/>
<evidence type="ECO:0000256" key="7">
    <source>
        <dbReference type="ARBA" id="ARBA00023136"/>
    </source>
</evidence>
<evidence type="ECO:0000256" key="8">
    <source>
        <dbReference type="RuleBase" id="RU363032"/>
    </source>
</evidence>
<feature type="transmembrane region" description="Helical" evidence="8">
    <location>
        <begin position="135"/>
        <end position="154"/>
    </location>
</feature>
<evidence type="ECO:0000256" key="6">
    <source>
        <dbReference type="ARBA" id="ARBA00022989"/>
    </source>
</evidence>
<dbReference type="Proteomes" id="UP000319671">
    <property type="component" value="Unassembled WGS sequence"/>
</dbReference>
<dbReference type="FunFam" id="1.10.3720.10:FF:000006">
    <property type="entry name" value="Glutamate/aspartate ABC transporter, permease protein GltK"/>
    <property type="match status" value="1"/>
</dbReference>
<feature type="transmembrane region" description="Helical" evidence="8">
    <location>
        <begin position="232"/>
        <end position="253"/>
    </location>
</feature>
<comment type="subcellular location">
    <subcellularLocation>
        <location evidence="1 8">Cell membrane</location>
        <topology evidence="1 8">Multi-pass membrane protein</topology>
    </subcellularLocation>
</comment>
<evidence type="ECO:0000256" key="4">
    <source>
        <dbReference type="ARBA" id="ARBA00022692"/>
    </source>
</evidence>
<dbReference type="NCBIfam" id="TIGR01726">
    <property type="entry name" value="HEQRo_perm_3TM"/>
    <property type="match status" value="1"/>
</dbReference>
<dbReference type="CDD" id="cd06261">
    <property type="entry name" value="TM_PBP2"/>
    <property type="match status" value="1"/>
</dbReference>
<dbReference type="InterPro" id="IPR043429">
    <property type="entry name" value="ArtM/GltK/GlnP/TcyL/YhdX-like"/>
</dbReference>
<keyword evidence="11" id="KW-1185">Reference proteome</keyword>
<dbReference type="GO" id="GO:0006865">
    <property type="term" value="P:amino acid transport"/>
    <property type="evidence" value="ECO:0007669"/>
    <property type="project" value="UniProtKB-KW"/>
</dbReference>
<dbReference type="EMBL" id="VIVN01000013">
    <property type="protein sequence ID" value="TWD94608.1"/>
    <property type="molecule type" value="Genomic_DNA"/>
</dbReference>
<keyword evidence="5" id="KW-0029">Amino-acid transport</keyword>